<evidence type="ECO:0000259" key="8">
    <source>
        <dbReference type="Pfam" id="PF17763"/>
    </source>
</evidence>
<dbReference type="PIRSF" id="PIRSF001220">
    <property type="entry name" value="L-ASNase_gatD"/>
    <property type="match status" value="1"/>
</dbReference>
<dbReference type="SFLD" id="SFLDS00057">
    <property type="entry name" value="Glutaminase/Asparaginase"/>
    <property type="match status" value="1"/>
</dbReference>
<evidence type="ECO:0000256" key="3">
    <source>
        <dbReference type="PIRSR" id="PIRSR001220-1"/>
    </source>
</evidence>
<dbReference type="InterPro" id="IPR036152">
    <property type="entry name" value="Asp/glu_Ase-like_sf"/>
</dbReference>
<dbReference type="GO" id="GO:0004067">
    <property type="term" value="F:asparaginase activity"/>
    <property type="evidence" value="ECO:0007669"/>
    <property type="project" value="UniProtKB-UniRule"/>
</dbReference>
<evidence type="ECO:0000313" key="9">
    <source>
        <dbReference type="EMBL" id="KAF2881603.1"/>
    </source>
</evidence>
<dbReference type="FunFam" id="3.40.50.40:FF:000001">
    <property type="entry name" value="L-asparaginase 1"/>
    <property type="match status" value="1"/>
</dbReference>
<feature type="domain" description="Asparaginase/glutaminase C-terminal" evidence="8">
    <location>
        <begin position="245"/>
        <end position="349"/>
    </location>
</feature>
<evidence type="ECO:0000256" key="4">
    <source>
        <dbReference type="PIRSR" id="PIRSR001220-2"/>
    </source>
</evidence>
<dbReference type="Gene3D" id="3.40.50.1170">
    <property type="entry name" value="L-asparaginase, N-terminal domain"/>
    <property type="match status" value="1"/>
</dbReference>
<dbReference type="GO" id="GO:0006528">
    <property type="term" value="P:asparagine metabolic process"/>
    <property type="evidence" value="ECO:0007669"/>
    <property type="project" value="UniProtKB-ARBA"/>
</dbReference>
<dbReference type="SUPFAM" id="SSF53774">
    <property type="entry name" value="Glutaminase/Asparaginase"/>
    <property type="match status" value="1"/>
</dbReference>
<evidence type="ECO:0000256" key="5">
    <source>
        <dbReference type="PROSITE-ProRule" id="PRU10099"/>
    </source>
</evidence>
<dbReference type="Proteomes" id="UP000801492">
    <property type="component" value="Unassembled WGS sequence"/>
</dbReference>
<evidence type="ECO:0000256" key="1">
    <source>
        <dbReference type="ARBA" id="ARBA00012920"/>
    </source>
</evidence>
<dbReference type="PRINTS" id="PR00139">
    <property type="entry name" value="ASNGLNASE"/>
</dbReference>
<gene>
    <name evidence="9" type="ORF">ILUMI_24546</name>
</gene>
<dbReference type="EC" id="3.5.1.1" evidence="1"/>
<sequence length="370" mass="41118">MCAQKNHPAAYTMIKMFYTGGTIGMQKNDDGVLVPKPNAFKDRIKKMPQLHNEEEAKKLKRIDESDFVLVNMDGKCKFIYNIEEYFPLLDSSNISPESWVQLARDIKKYYEHYDAFIILHGTDTLAYTASALSFMLINLEKPIILTGSMIPIFEVRTDATNNMVCSLILAGCYKIPEVAIFFGNKLYRGNRTTKTSADSLSAFDSINYPPLAVMDSLESVEYDNILDGVRNSNNFFIQDTLCNDVLVLPVYPGIKGETLRAILKAPIKGVVLQCFGAGNIPTRPDVIEALREAVQEKILIVRVSMCLKGAVSDLYEVGAILGKVGVVPGYDMTTEAALGKLCCVLGNALLTFDERCEIMKTNIRGELTDV</sequence>
<dbReference type="InterPro" id="IPR037152">
    <property type="entry name" value="L-asparaginase_N_sf"/>
</dbReference>
<dbReference type="PROSITE" id="PS51732">
    <property type="entry name" value="ASN_GLN_ASE_3"/>
    <property type="match status" value="1"/>
</dbReference>
<feature type="binding site" evidence="4">
    <location>
        <begin position="122"/>
        <end position="123"/>
    </location>
    <ligand>
        <name>substrate</name>
    </ligand>
</feature>
<proteinExistence type="predicted"/>
<name>A0A8K0C6V0_IGNLU</name>
<dbReference type="PIRSF" id="PIRSF500176">
    <property type="entry name" value="L_ASNase"/>
    <property type="match status" value="1"/>
</dbReference>
<evidence type="ECO:0000259" key="7">
    <source>
        <dbReference type="Pfam" id="PF00710"/>
    </source>
</evidence>
<dbReference type="PANTHER" id="PTHR11707:SF28">
    <property type="entry name" value="60 KDA LYSOPHOSPHOLIPASE"/>
    <property type="match status" value="1"/>
</dbReference>
<dbReference type="PROSITE" id="PS00917">
    <property type="entry name" value="ASN_GLN_ASE_2"/>
    <property type="match status" value="1"/>
</dbReference>
<dbReference type="InterPro" id="IPR040919">
    <property type="entry name" value="Asparaginase_C"/>
</dbReference>
<dbReference type="OrthoDB" id="542841at2759"/>
<dbReference type="InterPro" id="IPR006033">
    <property type="entry name" value="AsnA_fam"/>
</dbReference>
<protein>
    <recommendedName>
        <fullName evidence="1">asparaginase</fullName>
        <ecNumber evidence="1">3.5.1.1</ecNumber>
    </recommendedName>
</protein>
<feature type="active site" evidence="6">
    <location>
        <position position="122"/>
    </location>
</feature>
<dbReference type="Gene3D" id="3.40.50.40">
    <property type="match status" value="1"/>
</dbReference>
<dbReference type="SMART" id="SM00870">
    <property type="entry name" value="Asparaginase"/>
    <property type="match status" value="1"/>
</dbReference>
<feature type="active site" evidence="5">
    <location>
        <position position="22"/>
    </location>
</feature>
<accession>A0A8K0C6V0</accession>
<dbReference type="NCBIfam" id="TIGR00519">
    <property type="entry name" value="asnASE_I"/>
    <property type="match status" value="1"/>
</dbReference>
<dbReference type="InterPro" id="IPR027473">
    <property type="entry name" value="L-asparaginase_C"/>
</dbReference>
<dbReference type="AlphaFoldDB" id="A0A8K0C6V0"/>
<evidence type="ECO:0000256" key="2">
    <source>
        <dbReference type="ARBA" id="ARBA00022801"/>
    </source>
</evidence>
<dbReference type="CDD" id="cd08963">
    <property type="entry name" value="L-asparaginase_I"/>
    <property type="match status" value="1"/>
</dbReference>
<reference evidence="9" key="1">
    <citation type="submission" date="2019-08" db="EMBL/GenBank/DDBJ databases">
        <title>The genome of the North American firefly Photinus pyralis.</title>
        <authorList>
            <consortium name="Photinus pyralis genome working group"/>
            <person name="Fallon T.R."/>
            <person name="Sander Lower S.E."/>
            <person name="Weng J.-K."/>
        </authorList>
    </citation>
    <scope>NUCLEOTIDE SEQUENCE</scope>
    <source>
        <strain evidence="9">TRF0915ILg1</strain>
        <tissue evidence="9">Whole body</tissue>
    </source>
</reference>
<feature type="domain" description="L-asparaginase N-terminal" evidence="7">
    <location>
        <begin position="14"/>
        <end position="216"/>
    </location>
</feature>
<dbReference type="InterPro" id="IPR027474">
    <property type="entry name" value="L-asparaginase_N"/>
</dbReference>
<feature type="binding site" evidence="4">
    <location>
        <position position="91"/>
    </location>
    <ligand>
        <name>substrate</name>
    </ligand>
</feature>
<dbReference type="InterPro" id="IPR027475">
    <property type="entry name" value="Asparaginase/glutaminase_AS2"/>
</dbReference>
<organism evidence="9 10">
    <name type="scientific">Ignelater luminosus</name>
    <name type="common">Cucubano</name>
    <name type="synonym">Pyrophorus luminosus</name>
    <dbReference type="NCBI Taxonomy" id="2038154"/>
    <lineage>
        <taxon>Eukaryota</taxon>
        <taxon>Metazoa</taxon>
        <taxon>Ecdysozoa</taxon>
        <taxon>Arthropoda</taxon>
        <taxon>Hexapoda</taxon>
        <taxon>Insecta</taxon>
        <taxon>Pterygota</taxon>
        <taxon>Neoptera</taxon>
        <taxon>Endopterygota</taxon>
        <taxon>Coleoptera</taxon>
        <taxon>Polyphaga</taxon>
        <taxon>Elateriformia</taxon>
        <taxon>Elateroidea</taxon>
        <taxon>Elateridae</taxon>
        <taxon>Agrypninae</taxon>
        <taxon>Pyrophorini</taxon>
        <taxon>Ignelater</taxon>
    </lineage>
</organism>
<keyword evidence="10" id="KW-1185">Reference proteome</keyword>
<dbReference type="PANTHER" id="PTHR11707">
    <property type="entry name" value="L-ASPARAGINASE"/>
    <property type="match status" value="1"/>
</dbReference>
<keyword evidence="2" id="KW-0378">Hydrolase</keyword>
<dbReference type="Pfam" id="PF17763">
    <property type="entry name" value="Asparaginase_C"/>
    <property type="match status" value="1"/>
</dbReference>
<dbReference type="Pfam" id="PF00710">
    <property type="entry name" value="Asparaginase"/>
    <property type="match status" value="1"/>
</dbReference>
<comment type="caution">
    <text evidence="9">The sequence shown here is derived from an EMBL/GenBank/DDBJ whole genome shotgun (WGS) entry which is preliminary data.</text>
</comment>
<dbReference type="EMBL" id="VTPC01090713">
    <property type="protein sequence ID" value="KAF2881603.1"/>
    <property type="molecule type" value="Genomic_DNA"/>
</dbReference>
<dbReference type="InterPro" id="IPR020827">
    <property type="entry name" value="Asparaginase/glutaminase_AS1"/>
</dbReference>
<dbReference type="InterPro" id="IPR041725">
    <property type="entry name" value="L-asparaginase_I"/>
</dbReference>
<dbReference type="PROSITE" id="PS00144">
    <property type="entry name" value="ASN_GLN_ASE_1"/>
    <property type="match status" value="1"/>
</dbReference>
<feature type="active site" description="O-isoaspartyl threonine intermediate" evidence="3">
    <location>
        <position position="22"/>
    </location>
</feature>
<evidence type="ECO:0000256" key="6">
    <source>
        <dbReference type="PROSITE-ProRule" id="PRU10100"/>
    </source>
</evidence>
<evidence type="ECO:0000313" key="10">
    <source>
        <dbReference type="Proteomes" id="UP000801492"/>
    </source>
</evidence>
<dbReference type="InterPro" id="IPR006034">
    <property type="entry name" value="Asparaginase/glutaminase-like"/>
</dbReference>